<evidence type="ECO:0000313" key="5">
    <source>
        <dbReference type="Proteomes" id="UP000277424"/>
    </source>
</evidence>
<name>A0A420WNK0_9PROT</name>
<dbReference type="PIRSF" id="PIRSF012702">
    <property type="entry name" value="UCP012702"/>
    <property type="match status" value="1"/>
</dbReference>
<dbReference type="Proteomes" id="UP000277424">
    <property type="component" value="Unassembled WGS sequence"/>
</dbReference>
<sequence>MSKRVLIAQIMHETNTFSLLPTDEGAYRRRYLGIGDEIVGQFRGTRTELGGFIDAAERFGWTTVNAVAANATPSGKVTADCWAMLKGAVLDALDKQGPVDGICLALHGAMVTETEDDAEGALLEALRRRLGPRVPIAITLDLHANVSDAMAENANAIIAYRTYPHIDQFERAVQAADLVNEMMEGRLELGCIVGRPPSLDGCDHGRTSAGVGPMVDLLARAAEYEKETGIHAISIHAGFQWSDIHMAGPSVSISHNPAVTRRAKDILDTLIREIWDTRDKQTVYYQTLDVAVAEALKGDDGTGKPLVIADPTDNPGGGGYGDTTNLLRALLDAGVKNACFCPITDPAAVQAGQKAGVGASITVELGGHTDPAFGAPIKCTGVVKHLGDGRFVHDGPMWKGVAMQMGPTMVLEVGGIEIVVTSNRQQTTDHQAFLTNGIDPLKKSVIVVKSAHHFRAAFEPISRKVIAVDSGSLCSHDWSRFDFKKLRRPIWPLDEVVF</sequence>
<dbReference type="GO" id="GO:0006508">
    <property type="term" value="P:proteolysis"/>
    <property type="evidence" value="ECO:0007669"/>
    <property type="project" value="UniProtKB-KW"/>
</dbReference>
<feature type="domain" description="Microcystin LR degradation protein MlrC N-terminal" evidence="3">
    <location>
        <begin position="4"/>
        <end position="296"/>
    </location>
</feature>
<keyword evidence="1" id="KW-0378">Hydrolase</keyword>
<keyword evidence="1" id="KW-0645">Protease</keyword>
<dbReference type="Pfam" id="PF07171">
    <property type="entry name" value="MlrC_C"/>
    <property type="match status" value="1"/>
</dbReference>
<dbReference type="GO" id="GO:0008237">
    <property type="term" value="F:metallopeptidase activity"/>
    <property type="evidence" value="ECO:0007669"/>
    <property type="project" value="UniProtKB-KW"/>
</dbReference>
<dbReference type="InterPro" id="IPR015995">
    <property type="entry name" value="MlrC_N"/>
</dbReference>
<keyword evidence="1" id="KW-0482">Metalloprotease</keyword>
<keyword evidence="1" id="KW-0479">Metal-binding</keyword>
<gene>
    <name evidence="4" type="ORF">BCL74_0211</name>
</gene>
<dbReference type="Pfam" id="PF07364">
    <property type="entry name" value="DUF1485"/>
    <property type="match status" value="1"/>
</dbReference>
<dbReference type="RefSeq" id="WP_220660200.1">
    <property type="nucleotide sequence ID" value="NZ_RBIG01000001.1"/>
</dbReference>
<organism evidence="4 5">
    <name type="scientific">Oceanibaculum indicum</name>
    <dbReference type="NCBI Taxonomy" id="526216"/>
    <lineage>
        <taxon>Bacteria</taxon>
        <taxon>Pseudomonadati</taxon>
        <taxon>Pseudomonadota</taxon>
        <taxon>Alphaproteobacteria</taxon>
        <taxon>Rhodospirillales</taxon>
        <taxon>Oceanibaculaceae</taxon>
        <taxon>Oceanibaculum</taxon>
    </lineage>
</organism>
<dbReference type="GO" id="GO:0046872">
    <property type="term" value="F:metal ion binding"/>
    <property type="evidence" value="ECO:0007669"/>
    <property type="project" value="UniProtKB-KW"/>
</dbReference>
<comment type="function">
    <text evidence="1">Involved in peptidolytic degradation of cyclic heptapeptide hepatotoxin microcystin (MC).</text>
</comment>
<evidence type="ECO:0000313" key="4">
    <source>
        <dbReference type="EMBL" id="RKQ72445.1"/>
    </source>
</evidence>
<comment type="similarity">
    <text evidence="1">Belongs to the peptidase M81 family.</text>
</comment>
<dbReference type="AlphaFoldDB" id="A0A420WNK0"/>
<dbReference type="InterPro" id="IPR010799">
    <property type="entry name" value="MlrC_C"/>
</dbReference>
<evidence type="ECO:0000259" key="2">
    <source>
        <dbReference type="Pfam" id="PF07171"/>
    </source>
</evidence>
<feature type="domain" description="Microcystin LR degradation protein MlrC C-terminal" evidence="2">
    <location>
        <begin position="308"/>
        <end position="485"/>
    </location>
</feature>
<protein>
    <recommendedName>
        <fullName evidence="1">Microcystinase C</fullName>
        <shortName evidence="1">MlrC</shortName>
    </recommendedName>
</protein>
<proteinExistence type="inferred from homology"/>
<dbReference type="EMBL" id="RBIG01000001">
    <property type="protein sequence ID" value="RKQ72445.1"/>
    <property type="molecule type" value="Genomic_DNA"/>
</dbReference>
<accession>A0A420WNK0</accession>
<comment type="cofactor">
    <cofactor evidence="1">
        <name>Zn(2+)</name>
        <dbReference type="ChEBI" id="CHEBI:29105"/>
    </cofactor>
    <text evidence="1">Binds 1 zinc ion per subunit.</text>
</comment>
<evidence type="ECO:0000256" key="1">
    <source>
        <dbReference type="PIRNR" id="PIRNR012702"/>
    </source>
</evidence>
<dbReference type="InterPro" id="IPR009197">
    <property type="entry name" value="MlrC"/>
</dbReference>
<comment type="caution">
    <text evidence="4">The sequence shown here is derived from an EMBL/GenBank/DDBJ whole genome shotgun (WGS) entry which is preliminary data.</text>
</comment>
<reference evidence="4 5" key="1">
    <citation type="submission" date="2018-10" db="EMBL/GenBank/DDBJ databases">
        <title>Comparative analysis of microorganisms from saline springs in Andes Mountain Range, Colombia.</title>
        <authorList>
            <person name="Rubin E."/>
        </authorList>
    </citation>
    <scope>NUCLEOTIDE SEQUENCE [LARGE SCALE GENOMIC DNA]</scope>
    <source>
        <strain evidence="4 5">USBA 36</strain>
    </source>
</reference>
<evidence type="ECO:0000259" key="3">
    <source>
        <dbReference type="Pfam" id="PF07364"/>
    </source>
</evidence>